<evidence type="ECO:0000256" key="3">
    <source>
        <dbReference type="ARBA" id="ARBA00023080"/>
    </source>
</evidence>
<dbReference type="Proteomes" id="UP000002572">
    <property type="component" value="Chromosome"/>
</dbReference>
<dbReference type="InterPro" id="IPR006330">
    <property type="entry name" value="Ado/ade_deaminase"/>
</dbReference>
<protein>
    <recommendedName>
        <fullName evidence="6">Adenosine/AMP deaminase</fullName>
    </recommendedName>
</protein>
<dbReference type="InParanoid" id="E6W0H7"/>
<dbReference type="OrthoDB" id="8772092at2"/>
<dbReference type="SUPFAM" id="SSF51556">
    <property type="entry name" value="Metallo-dependent hydrolases"/>
    <property type="match status" value="1"/>
</dbReference>
<keyword evidence="3" id="KW-0546">Nucleotide metabolism</keyword>
<keyword evidence="2" id="KW-0862">Zinc</keyword>
<gene>
    <name evidence="4" type="ordered locus">Selin_0478</name>
</gene>
<dbReference type="HOGENOM" id="CLU_362768_0_0_0"/>
<sequence length="707" mass="82406">MASFLAHLFSSQRLLSNYLDGEFPTPKQALTSIFQQMRERDSLKPDYLHRHAISMQQLENASLSEMLMSCLEKLSEPLFFRGNEIRVKCDAFDSWQRTIALTSPLPLLVTKIRKEVPQERWKQWLKIVSAKSTFPSPFIPEIESMIQESGLQDLHLHINGTSEADYVWIDAIRNPLAIHKYIREKRTNPEICELYQQLDRALSPNKIYRHLRIAKTLRSLLWYAIENNRAISKNNLLKRIDSLQLQPHIPISIESNDISLYSEALLLILSMQHLHASNTQYFANAFHLYLLFRGQFINLLVQQANQWGFDQFNKISGNNLREYTEKRFSKRFKQLEGMYGEDLSCLEARIAPKKTTMECFKLLRTIINEYEKYAFKNHQDTALNKAVLSSERAIKKKRMNMTLVFHFIKKRDAIPKEFSIVAPRFYSLRKTLKRQSSSIIFLRKSFQWIREYLCGIDAAGNELHTPPEVFAPTYRYLRNNGIVHFTYHAGEDFYHLLSGMRALFETMEYLDLQPGDRIGHATAIGIQPALWRARAGATSYLPMGEWLDNMIFVFSLLSEVDGMSEYVIKAEREALEYAHRIFDTDAPLTASTLQEFWRLRWQDPLEKDFPQKGSLHCKKILRSYHSAPVYRQSQSLIEVPNSFLPDDVYSALQQRVIKSINSKQIVVETMPSSNVAISYYSSYHEHHIFRWLGLSEQVNKADEISSV</sequence>
<comment type="similarity">
    <text evidence="1">Belongs to the metallo-dependent hydrolases superfamily. Adenosine and AMP deaminases family.</text>
</comment>
<dbReference type="Gene3D" id="3.20.20.140">
    <property type="entry name" value="Metal-dependent hydrolases"/>
    <property type="match status" value="2"/>
</dbReference>
<accession>E6W0H7</accession>
<evidence type="ECO:0008006" key="6">
    <source>
        <dbReference type="Google" id="ProtNLM"/>
    </source>
</evidence>
<dbReference type="InterPro" id="IPR032466">
    <property type="entry name" value="Metal_Hydrolase"/>
</dbReference>
<dbReference type="STRING" id="653733.Selin_0478"/>
<dbReference type="RefSeq" id="WP_013505117.1">
    <property type="nucleotide sequence ID" value="NC_014836.1"/>
</dbReference>
<proteinExistence type="inferred from homology"/>
<evidence type="ECO:0000256" key="2">
    <source>
        <dbReference type="ARBA" id="ARBA00022833"/>
    </source>
</evidence>
<dbReference type="EMBL" id="CP002432">
    <property type="protein sequence ID" value="ADU65229.1"/>
    <property type="molecule type" value="Genomic_DNA"/>
</dbReference>
<evidence type="ECO:0000256" key="1">
    <source>
        <dbReference type="ARBA" id="ARBA00006676"/>
    </source>
</evidence>
<organism evidence="4 5">
    <name type="scientific">Desulfurispirillum indicum (strain ATCC BAA-1389 / DSM 22839 / S5)</name>
    <dbReference type="NCBI Taxonomy" id="653733"/>
    <lineage>
        <taxon>Bacteria</taxon>
        <taxon>Pseudomonadati</taxon>
        <taxon>Chrysiogenota</taxon>
        <taxon>Chrysiogenia</taxon>
        <taxon>Chrysiogenales</taxon>
        <taxon>Chrysiogenaceae</taxon>
        <taxon>Desulfurispirillum</taxon>
    </lineage>
</organism>
<dbReference type="PANTHER" id="PTHR11409">
    <property type="entry name" value="ADENOSINE DEAMINASE"/>
    <property type="match status" value="1"/>
</dbReference>
<evidence type="ECO:0000313" key="4">
    <source>
        <dbReference type="EMBL" id="ADU65229.1"/>
    </source>
</evidence>
<dbReference type="AlphaFoldDB" id="E6W0H7"/>
<dbReference type="KEGG" id="din:Selin_0478"/>
<dbReference type="GO" id="GO:0046103">
    <property type="term" value="P:inosine biosynthetic process"/>
    <property type="evidence" value="ECO:0007669"/>
    <property type="project" value="TreeGrafter"/>
</dbReference>
<reference evidence="4 5" key="1">
    <citation type="submission" date="2010-12" db="EMBL/GenBank/DDBJ databases">
        <title>Complete sequence of Desulfurispirillum indicum S5.</title>
        <authorList>
            <consortium name="US DOE Joint Genome Institute"/>
            <person name="Lucas S."/>
            <person name="Copeland A."/>
            <person name="Lapidus A."/>
            <person name="Cheng J.-F."/>
            <person name="Goodwin L."/>
            <person name="Pitluck S."/>
            <person name="Chertkov O."/>
            <person name="Held B."/>
            <person name="Detter J.C."/>
            <person name="Han C."/>
            <person name="Tapia R."/>
            <person name="Land M."/>
            <person name="Hauser L."/>
            <person name="Kyrpides N."/>
            <person name="Ivanova N."/>
            <person name="Mikhailova N."/>
            <person name="Haggblom M."/>
            <person name="Rauschenbach I."/>
            <person name="Bini E."/>
            <person name="Woyke T."/>
        </authorList>
    </citation>
    <scope>NUCLEOTIDE SEQUENCE [LARGE SCALE GENOMIC DNA]</scope>
    <source>
        <strain evidence="5">ATCC BAA-1389 / DSM 22839 / S5</strain>
    </source>
</reference>
<keyword evidence="5" id="KW-1185">Reference proteome</keyword>
<dbReference type="GO" id="GO:0004000">
    <property type="term" value="F:adenosine deaminase activity"/>
    <property type="evidence" value="ECO:0007669"/>
    <property type="project" value="TreeGrafter"/>
</dbReference>
<dbReference type="eggNOG" id="COG1816">
    <property type="taxonomic scope" value="Bacteria"/>
</dbReference>
<dbReference type="GO" id="GO:0006154">
    <property type="term" value="P:adenosine catabolic process"/>
    <property type="evidence" value="ECO:0007669"/>
    <property type="project" value="TreeGrafter"/>
</dbReference>
<dbReference type="GO" id="GO:0009117">
    <property type="term" value="P:nucleotide metabolic process"/>
    <property type="evidence" value="ECO:0007669"/>
    <property type="project" value="UniProtKB-KW"/>
</dbReference>
<evidence type="ECO:0000313" key="5">
    <source>
        <dbReference type="Proteomes" id="UP000002572"/>
    </source>
</evidence>
<dbReference type="PANTHER" id="PTHR11409:SF42">
    <property type="entry name" value="ADENOSINE DEAMINASE-LIKE PROTEIN"/>
    <property type="match status" value="1"/>
</dbReference>
<name>E6W0H7_DESIS</name>